<feature type="compositionally biased region" description="Low complexity" evidence="5">
    <location>
        <begin position="679"/>
        <end position="688"/>
    </location>
</feature>
<feature type="compositionally biased region" description="Basic and acidic residues" evidence="5">
    <location>
        <begin position="622"/>
        <end position="651"/>
    </location>
</feature>
<dbReference type="FunFam" id="3.40.50.300:FF:000104">
    <property type="entry name" value="ATP-binding cassette sub-family F member 3"/>
    <property type="match status" value="1"/>
</dbReference>
<dbReference type="EMBL" id="BNJQ01000033">
    <property type="protein sequence ID" value="GHP11290.1"/>
    <property type="molecule type" value="Genomic_DNA"/>
</dbReference>
<dbReference type="GO" id="GO:0016887">
    <property type="term" value="F:ATP hydrolysis activity"/>
    <property type="evidence" value="ECO:0007669"/>
    <property type="project" value="InterPro"/>
</dbReference>
<dbReference type="PANTHER" id="PTHR19211">
    <property type="entry name" value="ATP-BINDING TRANSPORT PROTEIN-RELATED"/>
    <property type="match status" value="1"/>
</dbReference>
<feature type="region of interest" description="Disordered" evidence="5">
    <location>
        <begin position="622"/>
        <end position="720"/>
    </location>
</feature>
<evidence type="ECO:0000256" key="3">
    <source>
        <dbReference type="ARBA" id="ARBA00022840"/>
    </source>
</evidence>
<dbReference type="Gene3D" id="3.40.50.300">
    <property type="entry name" value="P-loop containing nucleotide triphosphate hydrolases"/>
    <property type="match status" value="2"/>
</dbReference>
<accession>A0A830HZN1</accession>
<proteinExistence type="inferred from homology"/>
<dbReference type="Pfam" id="PF00005">
    <property type="entry name" value="ABC_tran"/>
    <property type="match status" value="2"/>
</dbReference>
<evidence type="ECO:0000259" key="6">
    <source>
        <dbReference type="PROSITE" id="PS50893"/>
    </source>
</evidence>
<keyword evidence="8" id="KW-1185">Reference proteome</keyword>
<comment type="similarity">
    <text evidence="4">Belongs to the ABC transporter superfamily. ABCF family. EF3 (TC 3.A.1.121) subfamily.</text>
</comment>
<dbReference type="InterPro" id="IPR032781">
    <property type="entry name" value="ABC_tran_Xtn"/>
</dbReference>
<evidence type="ECO:0000256" key="1">
    <source>
        <dbReference type="ARBA" id="ARBA00022737"/>
    </source>
</evidence>
<dbReference type="GO" id="GO:0005524">
    <property type="term" value="F:ATP binding"/>
    <property type="evidence" value="ECO:0007669"/>
    <property type="project" value="UniProtKB-KW"/>
</dbReference>
<dbReference type="Proteomes" id="UP000660262">
    <property type="component" value="Unassembled WGS sequence"/>
</dbReference>
<feature type="compositionally biased region" description="Acidic residues" evidence="5">
    <location>
        <begin position="689"/>
        <end position="698"/>
    </location>
</feature>
<dbReference type="PANTHER" id="PTHR19211:SF14">
    <property type="entry name" value="ATP-BINDING CASSETTE SUB-FAMILY F MEMBER 1"/>
    <property type="match status" value="1"/>
</dbReference>
<dbReference type="SMART" id="SM00382">
    <property type="entry name" value="AAA"/>
    <property type="match status" value="2"/>
</dbReference>
<keyword evidence="2" id="KW-0547">Nucleotide-binding</keyword>
<feature type="compositionally biased region" description="Basic and acidic residues" evidence="5">
    <location>
        <begin position="1"/>
        <end position="42"/>
    </location>
</feature>
<evidence type="ECO:0000256" key="2">
    <source>
        <dbReference type="ARBA" id="ARBA00022741"/>
    </source>
</evidence>
<organism evidence="7 8">
    <name type="scientific">Pycnococcus provasolii</name>
    <dbReference type="NCBI Taxonomy" id="41880"/>
    <lineage>
        <taxon>Eukaryota</taxon>
        <taxon>Viridiplantae</taxon>
        <taxon>Chlorophyta</taxon>
        <taxon>Pseudoscourfieldiophyceae</taxon>
        <taxon>Pseudoscourfieldiales</taxon>
        <taxon>Pycnococcaceae</taxon>
        <taxon>Pycnococcus</taxon>
    </lineage>
</organism>
<comment type="caution">
    <text evidence="7">The sequence shown here is derived from an EMBL/GenBank/DDBJ whole genome shotgun (WGS) entry which is preliminary data.</text>
</comment>
<dbReference type="FunFam" id="3.40.50.300:FF:000011">
    <property type="entry name" value="Putative ABC transporter ATP-binding component"/>
    <property type="match status" value="1"/>
</dbReference>
<evidence type="ECO:0000313" key="8">
    <source>
        <dbReference type="Proteomes" id="UP000660262"/>
    </source>
</evidence>
<dbReference type="CDD" id="cd03221">
    <property type="entry name" value="ABCF_EF-3"/>
    <property type="match status" value="2"/>
</dbReference>
<evidence type="ECO:0000313" key="7">
    <source>
        <dbReference type="EMBL" id="GHP11290.1"/>
    </source>
</evidence>
<dbReference type="InterPro" id="IPR003593">
    <property type="entry name" value="AAA+_ATPase"/>
</dbReference>
<name>A0A830HZN1_9CHLO</name>
<dbReference type="InterPro" id="IPR017871">
    <property type="entry name" value="ABC_transporter-like_CS"/>
</dbReference>
<feature type="compositionally biased region" description="Pro residues" evidence="5">
    <location>
        <begin position="668"/>
        <end position="678"/>
    </location>
</feature>
<keyword evidence="3" id="KW-0067">ATP-binding</keyword>
<feature type="domain" description="ABC transporter" evidence="6">
    <location>
        <begin position="90"/>
        <end position="334"/>
    </location>
</feature>
<sequence>MGYKKDRAAREEKEAEKKAERDAKKAAREAKRAEKKSLKDGDGADEPGEPSGSASGADDKQSLRPTADELGFFIRTGPDANVRKHANMDIHASSVQLFAGSRELLSSAELRLVHGVKYGLVGRNGVGKSTLLRAIDERIIDVPSFIHIIHVEQEIIGDDTTAVQSVVGADKERAWLLNKEKELLEKDDDDIPEGAVNLNEVYERLDEVDADGAIARAAAILTGLGFDHEMQETPTKAFSGGWRMRIALAQALFMEPDLLLLDEPTNHLDVHALTWLEEFLRTWEKCVIVVSHDRGFLNNATTATMHMHRKRLAYYGGSYDTFMKVRSEHRANQESTAKEQGRRASHLKQFIARFGQGHRKMVRQAQCRMKKLAKLQEEMVEVDTDDPYLRLEFPSAAALPPPCISVIGASFGYTDDKILYEKLDFGVDCDSRVAVVGPNGAGKSTFLKLLDGEIVPVDGWINRHTKLRLARFSQHQVEVLDLDVDSVTHMRRLGGEEMSVETARRYLGKFGLSGDLATQPINHLSGGQKSRLAFAELAWKQPHILLLDEPTNHLDIETIESLAMALNRFDGGVILVSHDERLIELVADELWVVHKGDGVTAGHVEVFNGSFEEYRNRLRNDVRNGKISSKKDTSKSAGAKKEKKEKKKDEVVVVARNSPEAPRAAPVPEAPPAAPAPEAPLTGAADGAWGDEDADDDAPPVKAAPVSKGAYVPPHLRNRG</sequence>
<dbReference type="InterPro" id="IPR050611">
    <property type="entry name" value="ABCF"/>
</dbReference>
<dbReference type="AlphaFoldDB" id="A0A830HZN1"/>
<feature type="region of interest" description="Disordered" evidence="5">
    <location>
        <begin position="1"/>
        <end position="63"/>
    </location>
</feature>
<evidence type="ECO:0000256" key="5">
    <source>
        <dbReference type="SAM" id="MobiDB-lite"/>
    </source>
</evidence>
<dbReference type="InterPro" id="IPR027417">
    <property type="entry name" value="P-loop_NTPase"/>
</dbReference>
<feature type="domain" description="ABC transporter" evidence="6">
    <location>
        <begin position="404"/>
        <end position="620"/>
    </location>
</feature>
<keyword evidence="1" id="KW-0677">Repeat</keyword>
<dbReference type="InterPro" id="IPR003439">
    <property type="entry name" value="ABC_transporter-like_ATP-bd"/>
</dbReference>
<dbReference type="SUPFAM" id="SSF52540">
    <property type="entry name" value="P-loop containing nucleoside triphosphate hydrolases"/>
    <property type="match status" value="2"/>
</dbReference>
<dbReference type="PROSITE" id="PS00211">
    <property type="entry name" value="ABC_TRANSPORTER_1"/>
    <property type="match status" value="2"/>
</dbReference>
<reference evidence="7" key="1">
    <citation type="submission" date="2020-10" db="EMBL/GenBank/DDBJ databases">
        <title>Unveiling of a novel bifunctional photoreceptor, Dualchrome1, isolated from a cosmopolitan green alga.</title>
        <authorList>
            <person name="Suzuki S."/>
            <person name="Kawachi M."/>
        </authorList>
    </citation>
    <scope>NUCLEOTIDE SEQUENCE</scope>
    <source>
        <strain evidence="7">NIES 2893</strain>
    </source>
</reference>
<dbReference type="PROSITE" id="PS50893">
    <property type="entry name" value="ABC_TRANSPORTER_2"/>
    <property type="match status" value="2"/>
</dbReference>
<evidence type="ECO:0000256" key="4">
    <source>
        <dbReference type="ARBA" id="ARBA00061344"/>
    </source>
</evidence>
<dbReference type="OrthoDB" id="2110130at2759"/>
<dbReference type="Pfam" id="PF12848">
    <property type="entry name" value="ABC_tran_Xtn"/>
    <property type="match status" value="1"/>
</dbReference>
<gene>
    <name evidence="7" type="ORF">PPROV_001001800</name>
</gene>
<protein>
    <recommendedName>
        <fullName evidence="6">ABC transporter domain-containing protein</fullName>
    </recommendedName>
</protein>